<geneLocation type="plasmid" evidence="2 3">
    <name>pDGEO01</name>
</geneLocation>
<name>Q1J3X8_DEIGD</name>
<reference evidence="2" key="1">
    <citation type="submission" date="2006-04" db="EMBL/GenBank/DDBJ databases">
        <title>Complete sequence of plasmid1 pDGEO01 of Deinococcus geothermalis DSM 11300.</title>
        <authorList>
            <consortium name="US DOE Joint Genome Institute"/>
            <person name="Copeland A."/>
            <person name="Lucas S."/>
            <person name="Lapidus A."/>
            <person name="Barry K."/>
            <person name="Detter J.C."/>
            <person name="Glavina del Rio T."/>
            <person name="Hammon N."/>
            <person name="Israni S."/>
            <person name="Dalin E."/>
            <person name="Tice H."/>
            <person name="Pitluck S."/>
            <person name="Brettin T."/>
            <person name="Bruce D."/>
            <person name="Han C."/>
            <person name="Tapia R."/>
            <person name="Saunders E."/>
            <person name="Gilna P."/>
            <person name="Schmutz J."/>
            <person name="Larimer F."/>
            <person name="Land M."/>
            <person name="Hauser L."/>
            <person name="Kyrpides N."/>
            <person name="Kim E."/>
            <person name="Daly M.J."/>
            <person name="Fredrickson J.K."/>
            <person name="Makarova K.S."/>
            <person name="Gaidamakova E.K."/>
            <person name="Zhai M."/>
            <person name="Richardson P."/>
        </authorList>
    </citation>
    <scope>NUCLEOTIDE SEQUENCE</scope>
    <source>
        <strain evidence="2">DSM 11300</strain>
        <plasmid evidence="2">pDGEO01</plasmid>
    </source>
</reference>
<dbReference type="Proteomes" id="UP000002431">
    <property type="component" value="Plasmid pDGEO01"/>
</dbReference>
<dbReference type="AlphaFoldDB" id="Q1J3X8"/>
<evidence type="ECO:0000313" key="2">
    <source>
        <dbReference type="EMBL" id="ABF43800.1"/>
    </source>
</evidence>
<dbReference type="KEGG" id="dge:Dgeo_2365"/>
<proteinExistence type="predicted"/>
<sequence>MRLLPLLFLLLGGALASPTPLRFDQFYSRVTIRGPEFSPLARALDGQEVALEGYVAPGEEGEPPQLLVLTAQPLQECPYCMEAADWPNAVEGMWQHVLVELPAGVPLPAPQSRVRVVGRLVLGNRPAPLPNVATPLHLLAQSVTSLP</sequence>
<keyword evidence="1" id="KW-0732">Signal</keyword>
<feature type="chain" id="PRO_5004192031" description="DUF3299 domain-containing protein" evidence="1">
    <location>
        <begin position="17"/>
        <end position="147"/>
    </location>
</feature>
<organism evidence="2 3">
    <name type="scientific">Deinococcus geothermalis (strain DSM 11300 / CIP 105573 / AG-3a)</name>
    <dbReference type="NCBI Taxonomy" id="319795"/>
    <lineage>
        <taxon>Bacteria</taxon>
        <taxon>Thermotogati</taxon>
        <taxon>Deinococcota</taxon>
        <taxon>Deinococci</taxon>
        <taxon>Deinococcales</taxon>
        <taxon>Deinococcaceae</taxon>
        <taxon>Deinococcus</taxon>
    </lineage>
</organism>
<feature type="signal peptide" evidence="1">
    <location>
        <begin position="1"/>
        <end position="16"/>
    </location>
</feature>
<dbReference type="HOGENOM" id="CLU_1746631_0_0_0"/>
<protein>
    <recommendedName>
        <fullName evidence="4">DUF3299 domain-containing protein</fullName>
    </recommendedName>
</protein>
<evidence type="ECO:0008006" key="4">
    <source>
        <dbReference type="Google" id="ProtNLM"/>
    </source>
</evidence>
<dbReference type="RefSeq" id="WP_011525687.1">
    <property type="nucleotide sequence ID" value="NC_008010.2"/>
</dbReference>
<keyword evidence="3" id="KW-1185">Reference proteome</keyword>
<evidence type="ECO:0000313" key="3">
    <source>
        <dbReference type="Proteomes" id="UP000002431"/>
    </source>
</evidence>
<dbReference type="eggNOG" id="ENOG5030QAD">
    <property type="taxonomic scope" value="Bacteria"/>
</dbReference>
<dbReference type="EMBL" id="CP000358">
    <property type="protein sequence ID" value="ABF43800.1"/>
    <property type="molecule type" value="Genomic_DNA"/>
</dbReference>
<keyword evidence="2" id="KW-0614">Plasmid</keyword>
<gene>
    <name evidence="2" type="ordered locus">Dgeo_2365</name>
</gene>
<evidence type="ECO:0000256" key="1">
    <source>
        <dbReference type="SAM" id="SignalP"/>
    </source>
</evidence>
<accession>Q1J3X8</accession>